<dbReference type="Proteomes" id="UP001623349">
    <property type="component" value="Unassembled WGS sequence"/>
</dbReference>
<comment type="caution">
    <text evidence="1">The sequence shown here is derived from an EMBL/GenBank/DDBJ whole genome shotgun (WGS) entry which is preliminary data.</text>
</comment>
<evidence type="ECO:0000313" key="2">
    <source>
        <dbReference type="Proteomes" id="UP001623349"/>
    </source>
</evidence>
<organism evidence="1 2">
    <name type="scientific">Apodemus speciosus</name>
    <name type="common">Large Japanese field mouse</name>
    <dbReference type="NCBI Taxonomy" id="105296"/>
    <lineage>
        <taxon>Eukaryota</taxon>
        <taxon>Metazoa</taxon>
        <taxon>Chordata</taxon>
        <taxon>Craniata</taxon>
        <taxon>Vertebrata</taxon>
        <taxon>Euteleostomi</taxon>
        <taxon>Mammalia</taxon>
        <taxon>Eutheria</taxon>
        <taxon>Euarchontoglires</taxon>
        <taxon>Glires</taxon>
        <taxon>Rodentia</taxon>
        <taxon>Myomorpha</taxon>
        <taxon>Muroidea</taxon>
        <taxon>Muridae</taxon>
        <taxon>Murinae</taxon>
        <taxon>Apodemus</taxon>
    </lineage>
</organism>
<gene>
    <name evidence="1" type="ORF">APTSU1_000668200</name>
</gene>
<proteinExistence type="predicted"/>
<name>A0ABQ0EWL9_APOSI</name>
<accession>A0ABQ0EWL9</accession>
<reference evidence="1 2" key="1">
    <citation type="submission" date="2024-08" db="EMBL/GenBank/DDBJ databases">
        <title>The draft genome of Apodemus speciosus.</title>
        <authorList>
            <person name="Nabeshima K."/>
            <person name="Suzuki S."/>
            <person name="Onuma M."/>
        </authorList>
    </citation>
    <scope>NUCLEOTIDE SEQUENCE [LARGE SCALE GENOMIC DNA]</scope>
    <source>
        <strain evidence="1">IB14-021</strain>
    </source>
</reference>
<evidence type="ECO:0000313" key="1">
    <source>
        <dbReference type="EMBL" id="GAB1291452.1"/>
    </source>
</evidence>
<sequence length="37" mass="4382">MAQLLLQDSRGYRRLQSHRSMGKRFINFSCAIQCPRL</sequence>
<dbReference type="EMBL" id="BAAFST010000006">
    <property type="protein sequence ID" value="GAB1291452.1"/>
    <property type="molecule type" value="Genomic_DNA"/>
</dbReference>
<keyword evidence="2" id="KW-1185">Reference proteome</keyword>
<protein>
    <submittedName>
        <fullName evidence="1">Uncharacterized protein</fullName>
    </submittedName>
</protein>